<name>A0A6F8Y5D1_9ACTN</name>
<evidence type="ECO:0000313" key="2">
    <source>
        <dbReference type="EMBL" id="BCB81322.1"/>
    </source>
</evidence>
<sequence length="146" mass="15543">MIAADCWESGGPEYLFPLMIATGLAAIMAGAVWVTTWSMAGRPMETNRSAHTPIALRIVPAILAGLFLVRSIDDPEALLMSVPYVPILVSLAFTLILARRRAVGGVWPSVRALPVPLRWSAPILTVLYLVVAITALAAQVALGHAC</sequence>
<reference evidence="2 3" key="2">
    <citation type="submission" date="2020-03" db="EMBL/GenBank/DDBJ databases">
        <authorList>
            <person name="Ichikawa N."/>
            <person name="Kimura A."/>
            <person name="Kitahashi Y."/>
            <person name="Uohara A."/>
        </authorList>
    </citation>
    <scope>NUCLEOTIDE SEQUENCE [LARGE SCALE GENOMIC DNA]</scope>
    <source>
        <strain evidence="2 3">NBRC 107702</strain>
    </source>
</reference>
<feature type="transmembrane region" description="Helical" evidence="1">
    <location>
        <begin position="78"/>
        <end position="98"/>
    </location>
</feature>
<evidence type="ECO:0000256" key="1">
    <source>
        <dbReference type="SAM" id="Phobius"/>
    </source>
</evidence>
<protein>
    <submittedName>
        <fullName evidence="2">Uncharacterized protein</fullName>
    </submittedName>
</protein>
<keyword evidence="1" id="KW-1133">Transmembrane helix</keyword>
<proteinExistence type="predicted"/>
<dbReference type="Proteomes" id="UP000502508">
    <property type="component" value="Chromosome"/>
</dbReference>
<dbReference type="RefSeq" id="WP_173041218.1">
    <property type="nucleotide sequence ID" value="NZ_AP022870.1"/>
</dbReference>
<keyword evidence="3" id="KW-1185">Reference proteome</keyword>
<dbReference type="EMBL" id="AP022870">
    <property type="protein sequence ID" value="BCB81322.1"/>
    <property type="molecule type" value="Genomic_DNA"/>
</dbReference>
<accession>A0A6F8Y5D1</accession>
<evidence type="ECO:0000313" key="3">
    <source>
        <dbReference type="Proteomes" id="UP000502508"/>
    </source>
</evidence>
<dbReference type="KEGG" id="pfla:Pflav_077320"/>
<feature type="transmembrane region" description="Helical" evidence="1">
    <location>
        <begin position="54"/>
        <end position="72"/>
    </location>
</feature>
<dbReference type="AlphaFoldDB" id="A0A6F8Y5D1"/>
<keyword evidence="1" id="KW-0472">Membrane</keyword>
<gene>
    <name evidence="2" type="ORF">Pflav_077320</name>
</gene>
<feature type="transmembrane region" description="Helical" evidence="1">
    <location>
        <begin position="14"/>
        <end position="34"/>
    </location>
</feature>
<organism evidence="2 3">
    <name type="scientific">Phytohabitans flavus</name>
    <dbReference type="NCBI Taxonomy" id="1076124"/>
    <lineage>
        <taxon>Bacteria</taxon>
        <taxon>Bacillati</taxon>
        <taxon>Actinomycetota</taxon>
        <taxon>Actinomycetes</taxon>
        <taxon>Micromonosporales</taxon>
        <taxon>Micromonosporaceae</taxon>
    </lineage>
</organism>
<feature type="transmembrane region" description="Helical" evidence="1">
    <location>
        <begin position="119"/>
        <end position="142"/>
    </location>
</feature>
<keyword evidence="1" id="KW-0812">Transmembrane</keyword>
<reference evidence="2 3" key="1">
    <citation type="submission" date="2020-03" db="EMBL/GenBank/DDBJ databases">
        <title>Whole genome shotgun sequence of Phytohabitans flavus NBRC 107702.</title>
        <authorList>
            <person name="Komaki H."/>
            <person name="Tamura T."/>
        </authorList>
    </citation>
    <scope>NUCLEOTIDE SEQUENCE [LARGE SCALE GENOMIC DNA]</scope>
    <source>
        <strain evidence="2 3">NBRC 107702</strain>
    </source>
</reference>